<dbReference type="GO" id="GO:0005886">
    <property type="term" value="C:plasma membrane"/>
    <property type="evidence" value="ECO:0007669"/>
    <property type="project" value="UniProtKB-SubCell"/>
</dbReference>
<dbReference type="PANTHER" id="PTHR14076:SF7">
    <property type="entry name" value="RECEPTOR ACTIVITY-MODIFYING PROTEIN 1-LIKE"/>
    <property type="match status" value="1"/>
</dbReference>
<evidence type="ECO:0000256" key="6">
    <source>
        <dbReference type="ARBA" id="ARBA00022729"/>
    </source>
</evidence>
<keyword evidence="3" id="KW-0813">Transport</keyword>
<keyword evidence="13" id="KW-1185">Reference proteome</keyword>
<keyword evidence="6 12" id="KW-0732">Signal</keyword>
<dbReference type="PANTHER" id="PTHR14076">
    <property type="entry name" value="RECEPTOR ACTIVITY MODIFYING PROTEIN RAMP"/>
    <property type="match status" value="1"/>
</dbReference>
<name>A0A6P7H3P4_9TELE</name>
<evidence type="ECO:0000313" key="13">
    <source>
        <dbReference type="Proteomes" id="UP000515145"/>
    </source>
</evidence>
<keyword evidence="5 11" id="KW-0812">Transmembrane</keyword>
<evidence type="ECO:0000256" key="12">
    <source>
        <dbReference type="SAM" id="SignalP"/>
    </source>
</evidence>
<dbReference type="GO" id="GO:0009986">
    <property type="term" value="C:cell surface"/>
    <property type="evidence" value="ECO:0007669"/>
    <property type="project" value="TreeGrafter"/>
</dbReference>
<dbReference type="GO" id="GO:0032870">
    <property type="term" value="P:cellular response to hormone stimulus"/>
    <property type="evidence" value="ECO:0007669"/>
    <property type="project" value="TreeGrafter"/>
</dbReference>
<accession>A0A6P7H3P4</accession>
<evidence type="ECO:0000256" key="7">
    <source>
        <dbReference type="ARBA" id="ARBA00022989"/>
    </source>
</evidence>
<keyword evidence="10" id="KW-0675">Receptor</keyword>
<dbReference type="GO" id="GO:0015026">
    <property type="term" value="F:coreceptor activity"/>
    <property type="evidence" value="ECO:0007669"/>
    <property type="project" value="InterPro"/>
</dbReference>
<evidence type="ECO:0000256" key="1">
    <source>
        <dbReference type="ARBA" id="ARBA00004251"/>
    </source>
</evidence>
<dbReference type="Proteomes" id="UP000515145">
    <property type="component" value="Chromosome 21"/>
</dbReference>
<dbReference type="GO" id="GO:0007186">
    <property type="term" value="P:G protein-coupled receptor signaling pathway"/>
    <property type="evidence" value="ECO:0007669"/>
    <property type="project" value="TreeGrafter"/>
</dbReference>
<dbReference type="RefSeq" id="XP_028249680.1">
    <property type="nucleotide sequence ID" value="XM_028393879.1"/>
</dbReference>
<evidence type="ECO:0000313" key="14">
    <source>
        <dbReference type="RefSeq" id="XP_028249680.1"/>
    </source>
</evidence>
<dbReference type="InterPro" id="IPR006985">
    <property type="entry name" value="RAMP"/>
</dbReference>
<evidence type="ECO:0000256" key="9">
    <source>
        <dbReference type="ARBA" id="ARBA00023157"/>
    </source>
</evidence>
<evidence type="ECO:0000256" key="3">
    <source>
        <dbReference type="ARBA" id="ARBA00022448"/>
    </source>
</evidence>
<proteinExistence type="inferred from homology"/>
<dbReference type="GO" id="GO:0043235">
    <property type="term" value="C:receptor complex"/>
    <property type="evidence" value="ECO:0007669"/>
    <property type="project" value="TreeGrafter"/>
</dbReference>
<evidence type="ECO:0000256" key="8">
    <source>
        <dbReference type="ARBA" id="ARBA00023136"/>
    </source>
</evidence>
<evidence type="ECO:0000256" key="2">
    <source>
        <dbReference type="ARBA" id="ARBA00007087"/>
    </source>
</evidence>
<keyword evidence="4" id="KW-1003">Cell membrane</keyword>
<dbReference type="GO" id="GO:0008277">
    <property type="term" value="P:regulation of G protein-coupled receptor signaling pathway"/>
    <property type="evidence" value="ECO:0007669"/>
    <property type="project" value="InterPro"/>
</dbReference>
<dbReference type="GO" id="GO:0072659">
    <property type="term" value="P:protein localization to plasma membrane"/>
    <property type="evidence" value="ECO:0007669"/>
    <property type="project" value="TreeGrafter"/>
</dbReference>
<evidence type="ECO:0000256" key="10">
    <source>
        <dbReference type="ARBA" id="ARBA00023170"/>
    </source>
</evidence>
<dbReference type="Gene3D" id="1.10.150.510">
    <property type="entry name" value="Receptor activity modifying family"/>
    <property type="match status" value="1"/>
</dbReference>
<dbReference type="AlphaFoldDB" id="A0A6P7H3P4"/>
<keyword evidence="9" id="KW-1015">Disulfide bond</keyword>
<protein>
    <submittedName>
        <fullName evidence="14">Receptor activity-modifying protein 1-like</fullName>
    </submittedName>
</protein>
<evidence type="ECO:0000256" key="5">
    <source>
        <dbReference type="ARBA" id="ARBA00022692"/>
    </source>
</evidence>
<comment type="subcellular location">
    <subcellularLocation>
        <location evidence="1">Cell membrane</location>
        <topology evidence="1">Single-pass type I membrane protein</topology>
    </subcellularLocation>
</comment>
<dbReference type="InParanoid" id="A0A6P7H3P4"/>
<dbReference type="GO" id="GO:0031623">
    <property type="term" value="P:receptor internalization"/>
    <property type="evidence" value="ECO:0007669"/>
    <property type="project" value="TreeGrafter"/>
</dbReference>
<evidence type="ECO:0000256" key="4">
    <source>
        <dbReference type="ARBA" id="ARBA00022475"/>
    </source>
</evidence>
<feature type="chain" id="PRO_5028474634" evidence="12">
    <location>
        <begin position="26"/>
        <end position="163"/>
    </location>
</feature>
<dbReference type="Pfam" id="PF04901">
    <property type="entry name" value="RAMP"/>
    <property type="match status" value="1"/>
</dbReference>
<dbReference type="GO" id="GO:0006816">
    <property type="term" value="P:calcium ion transport"/>
    <property type="evidence" value="ECO:0007669"/>
    <property type="project" value="TreeGrafter"/>
</dbReference>
<dbReference type="OrthoDB" id="8846921at2759"/>
<reference evidence="14" key="1">
    <citation type="submission" date="2025-08" db="UniProtKB">
        <authorList>
            <consortium name="RefSeq"/>
        </authorList>
    </citation>
    <scope>IDENTIFICATION</scope>
</reference>
<dbReference type="GeneID" id="114426458"/>
<organism evidence="13 14">
    <name type="scientific">Parambassis ranga</name>
    <name type="common">Indian glassy fish</name>
    <dbReference type="NCBI Taxonomy" id="210632"/>
    <lineage>
        <taxon>Eukaryota</taxon>
        <taxon>Metazoa</taxon>
        <taxon>Chordata</taxon>
        <taxon>Craniata</taxon>
        <taxon>Vertebrata</taxon>
        <taxon>Euteleostomi</taxon>
        <taxon>Actinopterygii</taxon>
        <taxon>Neopterygii</taxon>
        <taxon>Teleostei</taxon>
        <taxon>Neoteleostei</taxon>
        <taxon>Acanthomorphata</taxon>
        <taxon>Ovalentaria</taxon>
        <taxon>Ambassidae</taxon>
        <taxon>Parambassis</taxon>
    </lineage>
</organism>
<sequence length="163" mass="18594">MAMTMAAHLLALIFIWTVSYAPGLAAKFVVPPCDQKMFDRNVNNCLSYFDTRMETSGYQDVCPWPTVKRDYNELKLCVDHWANISWCKGYKFLVDEVFLGVHQMYFSLCGQVHDPPLTILIMLIAPVIITTLFLPILCVHLTTWKTDAHHFGALMCADLSQET</sequence>
<gene>
    <name evidence="14" type="primary">LOC114426458</name>
</gene>
<dbReference type="GO" id="GO:0006886">
    <property type="term" value="P:intracellular protein transport"/>
    <property type="evidence" value="ECO:0007669"/>
    <property type="project" value="InterPro"/>
</dbReference>
<comment type="similarity">
    <text evidence="2">Belongs to the RAMP family.</text>
</comment>
<evidence type="ECO:0000256" key="11">
    <source>
        <dbReference type="SAM" id="Phobius"/>
    </source>
</evidence>
<keyword evidence="8 11" id="KW-0472">Membrane</keyword>
<keyword evidence="7 11" id="KW-1133">Transmembrane helix</keyword>
<dbReference type="InterPro" id="IPR038126">
    <property type="entry name" value="RAMP_sf"/>
</dbReference>
<feature type="signal peptide" evidence="12">
    <location>
        <begin position="1"/>
        <end position="25"/>
    </location>
</feature>
<feature type="transmembrane region" description="Helical" evidence="11">
    <location>
        <begin position="117"/>
        <end position="139"/>
    </location>
</feature>